<feature type="signal peptide" evidence="2">
    <location>
        <begin position="1"/>
        <end position="37"/>
    </location>
</feature>
<dbReference type="RefSeq" id="WP_344281319.1">
    <property type="nucleotide sequence ID" value="NZ_BAAAKV010000054.1"/>
</dbReference>
<evidence type="ECO:0008006" key="5">
    <source>
        <dbReference type="Google" id="ProtNLM"/>
    </source>
</evidence>
<keyword evidence="4" id="KW-1185">Reference proteome</keyword>
<evidence type="ECO:0000256" key="1">
    <source>
        <dbReference type="SAM" id="MobiDB-lite"/>
    </source>
</evidence>
<feature type="region of interest" description="Disordered" evidence="1">
    <location>
        <begin position="38"/>
        <end position="58"/>
    </location>
</feature>
<sequence>MRRRPSRSHRPAVTATTAAVSAALSAALVFGATTAAAASSHSPLPSPKPSTSASGTTVSNTSVSLHEIGSLDDAATVLTPFANLLNEVFKAPGGALSAIKINKHAKELEAAVEALENSKDSKHSKAVADADASGTVTSTSAGSSASGRIGKDGKITPLTLSSDEVTTLKRTADRVLRAAGKSAGQDAGQGAAADDRALTGAAHDVTAEADDPWNELLKFIIKILQKAGIPVPNLPASTAGTVGTTGAR</sequence>
<dbReference type="EMBL" id="BAAAKV010000054">
    <property type="protein sequence ID" value="GAA1187658.1"/>
    <property type="molecule type" value="Genomic_DNA"/>
</dbReference>
<keyword evidence="2" id="KW-0732">Signal</keyword>
<organism evidence="3 4">
    <name type="scientific">Streptomyces hebeiensis</name>
    <dbReference type="NCBI Taxonomy" id="229486"/>
    <lineage>
        <taxon>Bacteria</taxon>
        <taxon>Bacillati</taxon>
        <taxon>Actinomycetota</taxon>
        <taxon>Actinomycetes</taxon>
        <taxon>Kitasatosporales</taxon>
        <taxon>Streptomycetaceae</taxon>
        <taxon>Streptomyces</taxon>
    </lineage>
</organism>
<feature type="compositionally biased region" description="Low complexity" evidence="1">
    <location>
        <begin position="129"/>
        <end position="147"/>
    </location>
</feature>
<accession>A0ABN1V0J4</accession>
<gene>
    <name evidence="3" type="ORF">GCM10009654_51550</name>
</gene>
<feature type="region of interest" description="Disordered" evidence="1">
    <location>
        <begin position="117"/>
        <end position="156"/>
    </location>
</feature>
<protein>
    <recommendedName>
        <fullName evidence="5">Secreted protein</fullName>
    </recommendedName>
</protein>
<evidence type="ECO:0000313" key="3">
    <source>
        <dbReference type="EMBL" id="GAA1187658.1"/>
    </source>
</evidence>
<name>A0ABN1V0J4_9ACTN</name>
<proteinExistence type="predicted"/>
<dbReference type="Proteomes" id="UP001501371">
    <property type="component" value="Unassembled WGS sequence"/>
</dbReference>
<feature type="compositionally biased region" description="Basic and acidic residues" evidence="1">
    <location>
        <begin position="117"/>
        <end position="128"/>
    </location>
</feature>
<feature type="compositionally biased region" description="Low complexity" evidence="1">
    <location>
        <begin position="38"/>
        <end position="54"/>
    </location>
</feature>
<comment type="caution">
    <text evidence="3">The sequence shown here is derived from an EMBL/GenBank/DDBJ whole genome shotgun (WGS) entry which is preliminary data.</text>
</comment>
<reference evidence="3 4" key="1">
    <citation type="journal article" date="2019" name="Int. J. Syst. Evol. Microbiol.">
        <title>The Global Catalogue of Microorganisms (GCM) 10K type strain sequencing project: providing services to taxonomists for standard genome sequencing and annotation.</title>
        <authorList>
            <consortium name="The Broad Institute Genomics Platform"/>
            <consortium name="The Broad Institute Genome Sequencing Center for Infectious Disease"/>
            <person name="Wu L."/>
            <person name="Ma J."/>
        </authorList>
    </citation>
    <scope>NUCLEOTIDE SEQUENCE [LARGE SCALE GENOMIC DNA]</scope>
    <source>
        <strain evidence="3 4">JCM 12696</strain>
    </source>
</reference>
<evidence type="ECO:0000313" key="4">
    <source>
        <dbReference type="Proteomes" id="UP001501371"/>
    </source>
</evidence>
<feature type="chain" id="PRO_5045156307" description="Secreted protein" evidence="2">
    <location>
        <begin position="38"/>
        <end position="248"/>
    </location>
</feature>
<evidence type="ECO:0000256" key="2">
    <source>
        <dbReference type="SAM" id="SignalP"/>
    </source>
</evidence>